<keyword evidence="1" id="KW-0413">Isomerase</keyword>
<protein>
    <submittedName>
        <fullName evidence="1">Mannose-6-phosphate isomerase domain protein</fullName>
    </submittedName>
</protein>
<dbReference type="PATRIC" id="fig|1339349.3.peg.1748"/>
<proteinExistence type="predicted"/>
<comment type="caution">
    <text evidence="1">The sequence shown here is derived from an EMBL/GenBank/DDBJ whole genome shotgun (WGS) entry which is preliminary data.</text>
</comment>
<accession>A0A078S1C1</accession>
<gene>
    <name evidence="1" type="ORF">M094_0494</name>
</gene>
<dbReference type="Proteomes" id="UP000028013">
    <property type="component" value="Unassembled WGS sequence"/>
</dbReference>
<evidence type="ECO:0000313" key="2">
    <source>
        <dbReference type="Proteomes" id="UP000028013"/>
    </source>
</evidence>
<dbReference type="EMBL" id="JNHN01000169">
    <property type="protein sequence ID" value="KDS51449.1"/>
    <property type="molecule type" value="Genomic_DNA"/>
</dbReference>
<evidence type="ECO:0000313" key="1">
    <source>
        <dbReference type="EMBL" id="KDS51449.1"/>
    </source>
</evidence>
<organism evidence="1 2">
    <name type="scientific">Bacteroides uniformis str. 3978 T3 ii</name>
    <dbReference type="NCBI Taxonomy" id="1339349"/>
    <lineage>
        <taxon>Bacteria</taxon>
        <taxon>Pseudomonadati</taxon>
        <taxon>Bacteroidota</taxon>
        <taxon>Bacteroidia</taxon>
        <taxon>Bacteroidales</taxon>
        <taxon>Bacteroidaceae</taxon>
        <taxon>Bacteroides</taxon>
    </lineage>
</organism>
<reference evidence="1 2" key="1">
    <citation type="submission" date="2014-04" db="EMBL/GenBank/DDBJ databases">
        <authorList>
            <person name="Sears C."/>
            <person name="Carroll K."/>
            <person name="Sack B.R."/>
            <person name="Qadri F."/>
            <person name="Myers L.L."/>
            <person name="Chung G.-T."/>
            <person name="Escheverria P."/>
            <person name="Fraser C.M."/>
            <person name="Sadzewicz L."/>
            <person name="Shefchek K.A."/>
            <person name="Tallon L."/>
            <person name="Das S.P."/>
            <person name="Daugherty S."/>
            <person name="Mongodin E.F."/>
        </authorList>
    </citation>
    <scope>NUCLEOTIDE SEQUENCE [LARGE SCALE GENOMIC DNA]</scope>
    <source>
        <strain evidence="1 2">3978 T3 ii</strain>
    </source>
</reference>
<name>A0A078S1C1_BACUN</name>
<dbReference type="GO" id="GO:0016853">
    <property type="term" value="F:isomerase activity"/>
    <property type="evidence" value="ECO:0007669"/>
    <property type="project" value="UniProtKB-KW"/>
</dbReference>
<dbReference type="AlphaFoldDB" id="A0A078S1C1"/>
<sequence length="41" mass="4846">MVTIKKGLKHAVRTISDLTFIEIQAGDLLVEEDIERFDWKW</sequence>